<evidence type="ECO:0000256" key="4">
    <source>
        <dbReference type="ARBA" id="ARBA00007502"/>
    </source>
</evidence>
<dbReference type="FunCoup" id="F6V6A0">
    <property type="interactions" value="966"/>
</dbReference>
<sequence>MSRSRHTRPSRLVRKEDLRKKATSQSKKTSKTASKKVALVKAVSPGKLKQLMQERDGVKKKPEPKPPVPVKSLLTRAGAARLSLDRTDVLFQNPESLTCNGFTMSLRSTSLTRRLSQSPVAISRPKKAPPPRSSEAEDKCERGGLPESKIKKAEQMEADPASQEEEDPLQNRPIPLEQEDLVGPAQNPSPPRGNDQEKAPSSEAATGSQSVEDSAVSIPTPRGRPTQDSPEAVEEKHGCQGPCYEKTLSDISGQRGPLAEDPVLTYVSQSPHPGVTSKSNPRMQLEDLGSRVESLKLIDSEMYPVKEPDSDPTSGLKKNESDPHNVTSIGESIYPTSLAIAPLEEPPQSGTHGAAPYKPLTHGAAPHLPGTFGAAPRWPVTHRVALDRSMTQGAAPDWPLAHGAAPDRPLTHGAAPNWSVPHGAAPDWPLTLGVARDRPLTHGTAPDWLLTHGAAPGGPVSHGAVPDKPILHGAALNRPVPFGAAPNQPGPTGAASNQSVPHSAAPDRPLTHGAAPDRPMTHGAAPDRPLTHGAAPDWPLTHGAALDRPVPHDAAPDRPMVGNVLFNKPATLSATLEKPVISSTAPDGATPWSNAPHPSVTHGSVLDRLLRGSVPDRLATYSAASDQLATHCSALVQLLTHGSVSEHLMSQVSAPEHPVPHGPASDQPAACGAISEQPATLGAASEWPAPRGMVSNWSAPFGLISDQLAARSAVSDWPAPRGTVSDQLATHGTVSDQPAPRGTPLDQPATHRAFLDRSVTHSALLDQQPMTCGAFPAGSVTRGAVSDWPVAHGAFPGQPVSCGVVRPVTRSAVSLQRPMTRVALWDQRPATRRAASDQQTVTHGAVVSRHLASRGATWPRPATRGAFSDRPAADSSAPGHLAPQGFVSDQRPATRSTTSDQWPTTGGTDTDQRPMTLGAGWDQRLVTSATSGQPELSGVVLGWPVPPGAPLNMPVTYGPLPDRSLTHGTSLNLPLTTNWPNPLDAVPDQPVIHSFAPNGPITCGAALDGSVTCPLVPDHPPTRSADPDRPVVPNWPVTVGAQAPIPDPKPSSCASGQPELKGAIQTLMTNQETGWRPKPNLENSLEATLCKETYLQSSADSRSGLPANSQQVTMAPDQELSNSPPADAKLAPREPVRSDAGNPWTSVTSVRTGSAGGIDPGLASGSPAGAPSYACPFSYTTLLPTLEKKKRKRCGVCEPCQRKANCGECTYCKSKKNSHQICKKRKCEELKKKPAVIVPFEVIKENKRPQREKKAKVLKIDFDNKPVNGPKSESMEFSECGHGEKQRLKLSPHTLENVPNNEEESMTGIEVDKWTQNKTSHFTIHVKGDFSGTATESEKSKNPEDDGKKIPFGDLVGPQKLFAQTVRNGIKNVHYSPAEPDVSLKKIKIEESVDVIGHENEGNFHTCLGNTTKSYSTVSTLAAGVCCVHHKKEGNVLVRQKTNLTCKLFQDSTGFAVTNQPSVQEKVLHILSPEKELDEEETGESGVDREGKQDGSPVQPSLLSLMKDRRLTLEQVVAIEALTQLSEAPSENSSPAKSEKEEDAEQLTANLLHSCKAILCSVESSTGKELQDLNFQAEAQVLAHRPPSEKQLPNKTVLYNGQSAPSKARDSSAADWSPLLKPQDFPRVPKSMSVVVPSWDSPKNHTNREVILQGRFPADRCFKSSSPSMSDNLGPCDRSWEISGEKLDSKTNSVCPDAAHSQIEEDVATQLTQLASIIESNQTKPEEREGGTMQPGLGSRGAQQKHNQEQCTLPQKLPVIVRNNHGPLLGKQKQPTHKKGKSAPWKQRLKKKPQVACCQQNDQSEQQQLACQYSEFHDLWIASKFQRFGQFSPHEFHATLIEKTPLRTKVPKPLNQSTFSSQHKKLFPPVTQIKFNRHSPESVPERARDQPFGFEGGTEHVRTVGPGGPRGIDPLKGSTADSGDPVNPLSVSQFKTESCTSSDNVQVFTEKANNSQVQQTVNVNQKDHSLRQPLNPPSQKANVTGVEDQQDIKEQPMNQRLQTLPASCSETPLQDTVKTLRNVNAVCPGGITVLSSNSVGAENSPSAGESGSSPVKNTLSSFLESPMKFLDTPTKNLIDTPTKKGQAEFPTCNCVEQIIEKDEGPYYTHLGTGPSVAAVREIMETRYGAKGRAIRIEVVVYTGKEGKSSQGCPIAKWVIRRSSNEEKLLCLVRQRAGHHCQTAVIVILILAWEGIPHLLADTLYQELTQSLRKYGCPTSRRCALNEDRTCACQGLDPETCGASFSFGCSWSMYFNGCKFARSKNPRRFRLLTDDPKQEESLENNLQNLATDVAPVYKKLAPDAFQNQVENEHLGPDCRLGCKDGRPFSGVTACIDFCAHAHKDTHNMHNGSTVVCTLTKEDNRSVGAVPKDEQLHVLPLYKISQTDEFGTEEGLEAKIKTGAIQVLTAFPREVRMLAEPMRATKKKKPDTRKTPVEKIALSEKKLSTPIKLKNGAPESHGKPLQHLGNQTETFQPEIKAESPEPVFSIRRAENTKTYSAIKQFSAHPPLKAANLPPSTTSKPGVAATGSFQKDAAVPYGYSEWGGNPPRTMPSSRCIGANAASGECPAMLWPRCFEAAPDPAPTAPDRPAHADPPAGSPEPLGADGPIRRPLLLRPPASRFPDACSPTSVTADSATKEAGEGEARSLGPPPADGGGPGPEPARLPTPVERRDADEPPGDGEEKAEELWSDSEHNFLDDNIGGVAVAPSHGSVLIECARRELHATTPIRKPNRNHPTRISLVFYQHKNLNEPRHGWAAWEAKMAERAREKEREAERLGTENSGLKPINRKTKQASESPEIFCEGNELNQIPSRKALTVTHDNIITVSSYALTQVAGPYNRWV</sequence>
<comment type="catalytic activity">
    <reaction evidence="13">
        <text>a 5-formyl-2'-deoxycytidine in DNA + 2-oxoglutarate + O2 = a 5-carboxyl-2'-deoxycytidine in DNA + succinate + CO2 + H(+)</text>
        <dbReference type="Rhea" id="RHEA:53832"/>
        <dbReference type="Rhea" id="RHEA-COMP:13656"/>
        <dbReference type="Rhea" id="RHEA-COMP:13657"/>
        <dbReference type="ChEBI" id="CHEBI:15378"/>
        <dbReference type="ChEBI" id="CHEBI:15379"/>
        <dbReference type="ChEBI" id="CHEBI:16526"/>
        <dbReference type="ChEBI" id="CHEBI:16810"/>
        <dbReference type="ChEBI" id="CHEBI:30031"/>
        <dbReference type="ChEBI" id="CHEBI:137731"/>
        <dbReference type="ChEBI" id="CHEBI:137732"/>
        <dbReference type="EC" id="1.14.11.80"/>
    </reaction>
</comment>
<accession>F6V6A0</accession>
<feature type="region of interest" description="Disordered" evidence="16">
    <location>
        <begin position="1472"/>
        <end position="1501"/>
    </location>
</feature>
<feature type="region of interest" description="Disordered" evidence="16">
    <location>
        <begin position="1"/>
        <end position="73"/>
    </location>
</feature>
<keyword evidence="11" id="KW-0408">Iron</keyword>
<evidence type="ECO:0000256" key="13">
    <source>
        <dbReference type="ARBA" id="ARBA00047840"/>
    </source>
</evidence>
<evidence type="ECO:0000256" key="12">
    <source>
        <dbReference type="ARBA" id="ARBA00035030"/>
    </source>
</evidence>
<feature type="compositionally biased region" description="Polar residues" evidence="16">
    <location>
        <begin position="891"/>
        <end position="909"/>
    </location>
</feature>
<comment type="catalytic activity">
    <reaction evidence="14">
        <text>a 5-hydroxymethyl-2'-deoxycytidine in DNA + 2-oxoglutarate + O2 = a 5-formyl-2'-deoxycytidine in DNA + succinate + CO2 + H2O</text>
        <dbReference type="Rhea" id="RHEA:53828"/>
        <dbReference type="Rhea" id="RHEA-COMP:13315"/>
        <dbReference type="Rhea" id="RHEA-COMP:13656"/>
        <dbReference type="ChEBI" id="CHEBI:15377"/>
        <dbReference type="ChEBI" id="CHEBI:15379"/>
        <dbReference type="ChEBI" id="CHEBI:16526"/>
        <dbReference type="ChEBI" id="CHEBI:16810"/>
        <dbReference type="ChEBI" id="CHEBI:30031"/>
        <dbReference type="ChEBI" id="CHEBI:136731"/>
        <dbReference type="ChEBI" id="CHEBI:137731"/>
        <dbReference type="EC" id="1.14.11.80"/>
    </reaction>
</comment>
<dbReference type="OMA" id="VKEQLMH"/>
<comment type="subcellular location">
    <subcellularLocation>
        <location evidence="3">Chromosome</location>
    </subcellularLocation>
</comment>
<feature type="compositionally biased region" description="Basic and acidic residues" evidence="16">
    <location>
        <begin position="2635"/>
        <end position="2644"/>
    </location>
</feature>
<reference evidence="18" key="2">
    <citation type="submission" date="2025-08" db="UniProtKB">
        <authorList>
            <consortium name="Ensembl"/>
        </authorList>
    </citation>
    <scope>IDENTIFICATION</scope>
    <source>
        <strain evidence="18">Glennie</strain>
    </source>
</reference>
<dbReference type="PROSITE" id="PS51058">
    <property type="entry name" value="ZF_CXXC"/>
    <property type="match status" value="1"/>
</dbReference>
<keyword evidence="10" id="KW-0560">Oxidoreductase</keyword>
<dbReference type="Pfam" id="PF02008">
    <property type="entry name" value="zf-CXXC"/>
    <property type="match status" value="1"/>
</dbReference>
<keyword evidence="9" id="KW-0223">Dioxygenase</keyword>
<feature type="region of interest" description="Disordered" evidence="16">
    <location>
        <begin position="1526"/>
        <end position="1545"/>
    </location>
</feature>
<feature type="compositionally biased region" description="Basic and acidic residues" evidence="16">
    <location>
        <begin position="134"/>
        <end position="155"/>
    </location>
</feature>
<dbReference type="InterPro" id="IPR024779">
    <property type="entry name" value="2OGFeDO_JBP1/TET_oxygenase_dom"/>
</dbReference>
<dbReference type="InterPro" id="IPR002857">
    <property type="entry name" value="Znf_CXXC"/>
</dbReference>
<dbReference type="STRING" id="9258.ENSOANP00000023687"/>
<dbReference type="CDD" id="cd18895">
    <property type="entry name" value="TET1"/>
    <property type="match status" value="1"/>
</dbReference>
<feature type="region of interest" description="Disordered" evidence="16">
    <location>
        <begin position="1600"/>
        <end position="1620"/>
    </location>
</feature>
<dbReference type="GO" id="GO:0070579">
    <property type="term" value="F:DNA 5-methylcytosine dioxygenase activity"/>
    <property type="evidence" value="ECO:0000318"/>
    <property type="project" value="GO_Central"/>
</dbReference>
<dbReference type="Bgee" id="ENSOANG00000015049">
    <property type="expression patterns" value="Expressed in endometrium and 5 other cell types or tissues"/>
</dbReference>
<dbReference type="InterPro" id="IPR046942">
    <property type="entry name" value="TET_oxygenase"/>
</dbReference>
<evidence type="ECO:0000256" key="15">
    <source>
        <dbReference type="PROSITE-ProRule" id="PRU00509"/>
    </source>
</evidence>
<feature type="compositionally biased region" description="Basic residues" evidence="16">
    <location>
        <begin position="1"/>
        <end position="12"/>
    </location>
</feature>
<dbReference type="PANTHER" id="PTHR23358">
    <property type="entry name" value="METHYLCYTOSINE DIOXYGENASE TET"/>
    <property type="match status" value="1"/>
</dbReference>
<evidence type="ECO:0000256" key="10">
    <source>
        <dbReference type="ARBA" id="ARBA00023002"/>
    </source>
</evidence>
<dbReference type="GO" id="GO:0005694">
    <property type="term" value="C:chromosome"/>
    <property type="evidence" value="ECO:0007669"/>
    <property type="project" value="UniProtKB-SubCell"/>
</dbReference>
<dbReference type="eggNOG" id="ENOG502QURD">
    <property type="taxonomic scope" value="Eukaryota"/>
</dbReference>
<evidence type="ECO:0000259" key="17">
    <source>
        <dbReference type="PROSITE" id="PS51058"/>
    </source>
</evidence>
<feature type="region of interest" description="Disordered" evidence="16">
    <location>
        <begin position="1877"/>
        <end position="1931"/>
    </location>
</feature>
<feature type="compositionally biased region" description="Polar residues" evidence="16">
    <location>
        <begin position="203"/>
        <end position="212"/>
    </location>
</feature>
<feature type="region of interest" description="Disordered" evidence="16">
    <location>
        <begin position="827"/>
        <end position="916"/>
    </location>
</feature>
<dbReference type="GO" id="GO:0005634">
    <property type="term" value="C:nucleus"/>
    <property type="evidence" value="ECO:0000318"/>
    <property type="project" value="GO_Central"/>
</dbReference>
<dbReference type="Proteomes" id="UP000002279">
    <property type="component" value="Chromosome 3"/>
</dbReference>
<protein>
    <recommendedName>
        <fullName evidence="12">methylcytosine dioxygenase</fullName>
        <ecNumber evidence="12">1.14.11.80</ecNumber>
    </recommendedName>
</protein>
<comment type="cofactor">
    <cofactor evidence="1">
        <name>Zn(2+)</name>
        <dbReference type="ChEBI" id="CHEBI:29105"/>
    </cofactor>
</comment>
<feature type="region of interest" description="Disordered" evidence="16">
    <location>
        <begin position="2770"/>
        <end position="2796"/>
    </location>
</feature>
<dbReference type="Pfam" id="PF12851">
    <property type="entry name" value="Tet_JBP"/>
    <property type="match status" value="1"/>
</dbReference>
<evidence type="ECO:0000256" key="2">
    <source>
        <dbReference type="ARBA" id="ARBA00001954"/>
    </source>
</evidence>
<feature type="region of interest" description="Disordered" evidence="16">
    <location>
        <begin position="581"/>
        <end position="600"/>
    </location>
</feature>
<evidence type="ECO:0000313" key="18">
    <source>
        <dbReference type="Ensembl" id="ENSOANP00000023687.2"/>
    </source>
</evidence>
<feature type="region of interest" description="Disordered" evidence="16">
    <location>
        <begin position="104"/>
        <end position="260"/>
    </location>
</feature>
<feature type="compositionally biased region" description="Polar residues" evidence="16">
    <location>
        <begin position="724"/>
        <end position="736"/>
    </location>
</feature>
<evidence type="ECO:0000256" key="11">
    <source>
        <dbReference type="ARBA" id="ARBA00023004"/>
    </source>
</evidence>
<feature type="region of interest" description="Disordered" evidence="16">
    <location>
        <begin position="1097"/>
        <end position="1152"/>
    </location>
</feature>
<feature type="compositionally biased region" description="Basic and acidic residues" evidence="16">
    <location>
        <begin position="1336"/>
        <end position="1351"/>
    </location>
</feature>
<evidence type="ECO:0000256" key="7">
    <source>
        <dbReference type="ARBA" id="ARBA00022771"/>
    </source>
</evidence>
<proteinExistence type="inferred from homology"/>
<keyword evidence="6" id="KW-0479">Metal-binding</keyword>
<dbReference type="GO" id="GO:0045944">
    <property type="term" value="P:positive regulation of transcription by RNA polymerase II"/>
    <property type="evidence" value="ECO:0000318"/>
    <property type="project" value="GO_Central"/>
</dbReference>
<feature type="compositionally biased region" description="Basic and acidic residues" evidence="16">
    <location>
        <begin position="52"/>
        <end position="64"/>
    </location>
</feature>
<feature type="compositionally biased region" description="Polar residues" evidence="16">
    <location>
        <begin position="1741"/>
        <end position="1750"/>
    </location>
</feature>
<name>F6V6A0_ORNAN</name>
<reference evidence="18" key="3">
    <citation type="submission" date="2025-09" db="UniProtKB">
        <authorList>
            <consortium name="Ensembl"/>
        </authorList>
    </citation>
    <scope>IDENTIFICATION</scope>
    <source>
        <strain evidence="18">Glennie</strain>
    </source>
</reference>
<keyword evidence="5" id="KW-0158">Chromosome</keyword>
<feature type="compositionally biased region" description="Polar residues" evidence="16">
    <location>
        <begin position="1143"/>
        <end position="1152"/>
    </location>
</feature>
<feature type="region of interest" description="Disordered" evidence="16">
    <location>
        <begin position="1719"/>
        <end position="1750"/>
    </location>
</feature>
<feature type="compositionally biased region" description="Polar residues" evidence="16">
    <location>
        <begin position="1526"/>
        <end position="1536"/>
    </location>
</feature>
<evidence type="ECO:0000256" key="16">
    <source>
        <dbReference type="SAM" id="MobiDB-lite"/>
    </source>
</evidence>
<feature type="region of interest" description="Disordered" evidence="16">
    <location>
        <begin position="1327"/>
        <end position="1351"/>
    </location>
</feature>
<evidence type="ECO:0000256" key="1">
    <source>
        <dbReference type="ARBA" id="ARBA00001947"/>
    </source>
</evidence>
<evidence type="ECO:0000256" key="6">
    <source>
        <dbReference type="ARBA" id="ARBA00022723"/>
    </source>
</evidence>
<dbReference type="GO" id="GO:0008270">
    <property type="term" value="F:zinc ion binding"/>
    <property type="evidence" value="ECO:0007669"/>
    <property type="project" value="UniProtKB-KW"/>
</dbReference>
<feature type="compositionally biased region" description="Low complexity" evidence="16">
    <location>
        <begin position="104"/>
        <end position="118"/>
    </location>
</feature>
<evidence type="ECO:0000256" key="5">
    <source>
        <dbReference type="ARBA" id="ARBA00022454"/>
    </source>
</evidence>
<reference evidence="18 19" key="1">
    <citation type="journal article" date="2008" name="Nature">
        <title>Genome analysis of the platypus reveals unique signatures of evolution.</title>
        <authorList>
            <person name="Warren W.C."/>
            <person name="Hillier L.W."/>
            <person name="Marshall Graves J.A."/>
            <person name="Birney E."/>
            <person name="Ponting C.P."/>
            <person name="Grutzner F."/>
            <person name="Belov K."/>
            <person name="Miller W."/>
            <person name="Clarke L."/>
            <person name="Chinwalla A.T."/>
            <person name="Yang S.P."/>
            <person name="Heger A."/>
            <person name="Locke D.P."/>
            <person name="Miethke P."/>
            <person name="Waters P.D."/>
            <person name="Veyrunes F."/>
            <person name="Fulton L."/>
            <person name="Fulton B."/>
            <person name="Graves T."/>
            <person name="Wallis J."/>
            <person name="Puente X.S."/>
            <person name="Lopez-Otin C."/>
            <person name="Ordonez G.R."/>
            <person name="Eichler E.E."/>
            <person name="Chen L."/>
            <person name="Cheng Z."/>
            <person name="Deakin J.E."/>
            <person name="Alsop A."/>
            <person name="Thompson K."/>
            <person name="Kirby P."/>
            <person name="Papenfuss A.T."/>
            <person name="Wakefield M.J."/>
            <person name="Olender T."/>
            <person name="Lancet D."/>
            <person name="Huttley G.A."/>
            <person name="Smit A.F."/>
            <person name="Pask A."/>
            <person name="Temple-Smith P."/>
            <person name="Batzer M.A."/>
            <person name="Walker J.A."/>
            <person name="Konkel M.K."/>
            <person name="Harris R.S."/>
            <person name="Whittington C.M."/>
            <person name="Wong E.S."/>
            <person name="Gemmell N.J."/>
            <person name="Buschiazzo E."/>
            <person name="Vargas Jentzsch I.M."/>
            <person name="Merkel A."/>
            <person name="Schmitz J."/>
            <person name="Zemann A."/>
            <person name="Churakov G."/>
            <person name="Kriegs J.O."/>
            <person name="Brosius J."/>
            <person name="Murchison E.P."/>
            <person name="Sachidanandam R."/>
            <person name="Smith C."/>
            <person name="Hannon G.J."/>
            <person name="Tsend-Ayush E."/>
            <person name="McMillan D."/>
            <person name="Attenborough R."/>
            <person name="Rens W."/>
            <person name="Ferguson-Smith M."/>
            <person name="Lefevre C.M."/>
            <person name="Sharp J.A."/>
            <person name="Nicholas K.R."/>
            <person name="Ray D.A."/>
            <person name="Kube M."/>
            <person name="Reinhardt R."/>
            <person name="Pringle T.H."/>
            <person name="Taylor J."/>
            <person name="Jones R.C."/>
            <person name="Nixon B."/>
            <person name="Dacheux J.L."/>
            <person name="Niwa H."/>
            <person name="Sekita Y."/>
            <person name="Huang X."/>
            <person name="Stark A."/>
            <person name="Kheradpour P."/>
            <person name="Kellis M."/>
            <person name="Flicek P."/>
            <person name="Chen Y."/>
            <person name="Webber C."/>
            <person name="Hardison R."/>
            <person name="Nelson J."/>
            <person name="Hallsworth-Pepin K."/>
            <person name="Delehaunty K."/>
            <person name="Markovic C."/>
            <person name="Minx P."/>
            <person name="Feng Y."/>
            <person name="Kremitzki C."/>
            <person name="Mitreva M."/>
            <person name="Glasscock J."/>
            <person name="Wylie T."/>
            <person name="Wohldmann P."/>
            <person name="Thiru P."/>
            <person name="Nhan M.N."/>
            <person name="Pohl C.S."/>
            <person name="Smith S.M."/>
            <person name="Hou S."/>
            <person name="Nefedov M."/>
            <person name="de Jong P.J."/>
            <person name="Renfree M.B."/>
            <person name="Mardis E.R."/>
            <person name="Wilson R.K."/>
        </authorList>
    </citation>
    <scope>NUCLEOTIDE SEQUENCE [LARGE SCALE GENOMIC DNA]</scope>
    <source>
        <strain evidence="18 19">Glennie</strain>
    </source>
</reference>
<dbReference type="GO" id="GO:0003677">
    <property type="term" value="F:DNA binding"/>
    <property type="evidence" value="ECO:0007669"/>
    <property type="project" value="InterPro"/>
</dbReference>
<evidence type="ECO:0000256" key="14">
    <source>
        <dbReference type="ARBA" id="ARBA00049431"/>
    </source>
</evidence>
<dbReference type="HOGENOM" id="CLU_001618_2_0_1"/>
<dbReference type="InParanoid" id="F6V6A0"/>
<dbReference type="SMART" id="SM01333">
    <property type="entry name" value="Tet_JBP"/>
    <property type="match status" value="1"/>
</dbReference>
<feature type="compositionally biased region" description="Acidic residues" evidence="16">
    <location>
        <begin position="2675"/>
        <end position="2688"/>
    </location>
</feature>
<dbReference type="Ensembl" id="ENSOANT00000023691.2">
    <property type="protein sequence ID" value="ENSOANP00000023687.2"/>
    <property type="gene ID" value="ENSOANG00000015049.4"/>
</dbReference>
<evidence type="ECO:0000256" key="9">
    <source>
        <dbReference type="ARBA" id="ARBA00022964"/>
    </source>
</evidence>
<feature type="compositionally biased region" description="Basic and acidic residues" evidence="16">
    <location>
        <begin position="1878"/>
        <end position="1889"/>
    </location>
</feature>
<dbReference type="GO" id="GO:0040029">
    <property type="term" value="P:epigenetic regulation of gene expression"/>
    <property type="evidence" value="ECO:0007669"/>
    <property type="project" value="InterPro"/>
</dbReference>
<feature type="compositionally biased region" description="Basic and acidic residues" evidence="16">
    <location>
        <begin position="299"/>
        <end position="309"/>
    </location>
</feature>
<gene>
    <name evidence="18" type="primary">TET1</name>
</gene>
<evidence type="ECO:0000313" key="19">
    <source>
        <dbReference type="Proteomes" id="UP000002279"/>
    </source>
</evidence>
<dbReference type="InterPro" id="IPR040175">
    <property type="entry name" value="TET1/2/3"/>
</dbReference>
<dbReference type="GeneTree" id="ENSGT00940000158935"/>
<keyword evidence="19" id="KW-1185">Reference proteome</keyword>
<feature type="region of interest" description="Disordered" evidence="16">
    <location>
        <begin position="299"/>
        <end position="329"/>
    </location>
</feature>
<keyword evidence="8" id="KW-0862">Zinc</keyword>
<feature type="domain" description="CXXC-type" evidence="17">
    <location>
        <begin position="1187"/>
        <end position="1228"/>
    </location>
</feature>
<comment type="similarity">
    <text evidence="4">Belongs to the TET family.</text>
</comment>
<evidence type="ECO:0000256" key="8">
    <source>
        <dbReference type="ARBA" id="ARBA00022833"/>
    </source>
</evidence>
<evidence type="ECO:0000256" key="3">
    <source>
        <dbReference type="ARBA" id="ARBA00004286"/>
    </source>
</evidence>
<feature type="region of interest" description="Disordered" evidence="16">
    <location>
        <begin position="477"/>
        <end position="558"/>
    </location>
</feature>
<feature type="compositionally biased region" description="Polar residues" evidence="16">
    <location>
        <begin position="1097"/>
        <end position="1124"/>
    </location>
</feature>
<organism evidence="18 19">
    <name type="scientific">Ornithorhynchus anatinus</name>
    <name type="common">Duckbill platypus</name>
    <dbReference type="NCBI Taxonomy" id="9258"/>
    <lineage>
        <taxon>Eukaryota</taxon>
        <taxon>Metazoa</taxon>
        <taxon>Chordata</taxon>
        <taxon>Craniata</taxon>
        <taxon>Vertebrata</taxon>
        <taxon>Euteleostomi</taxon>
        <taxon>Mammalia</taxon>
        <taxon>Monotremata</taxon>
        <taxon>Ornithorhynchidae</taxon>
        <taxon>Ornithorhynchus</taxon>
    </lineage>
</organism>
<feature type="region of interest" description="Disordered" evidence="16">
    <location>
        <begin position="1767"/>
        <end position="1788"/>
    </location>
</feature>
<feature type="region of interest" description="Disordered" evidence="16">
    <location>
        <begin position="2039"/>
        <end position="2058"/>
    </location>
</feature>
<dbReference type="PANTHER" id="PTHR23358:SF2">
    <property type="entry name" value="METHYLCYTOSINE DIOXYGENASE TET1"/>
    <property type="match status" value="1"/>
</dbReference>
<feature type="region of interest" description="Disordered" evidence="16">
    <location>
        <begin position="717"/>
        <end position="748"/>
    </location>
</feature>
<feature type="region of interest" description="Disordered" evidence="16">
    <location>
        <begin position="2578"/>
        <end position="2688"/>
    </location>
</feature>
<keyword evidence="7 15" id="KW-0863">Zinc-finger</keyword>
<dbReference type="EC" id="1.14.11.80" evidence="12"/>
<feature type="compositionally biased region" description="Pro residues" evidence="16">
    <location>
        <begin position="2648"/>
        <end position="2664"/>
    </location>
</feature>
<feature type="compositionally biased region" description="Basic residues" evidence="16">
    <location>
        <begin position="1774"/>
        <end position="1788"/>
    </location>
</feature>
<comment type="cofactor">
    <cofactor evidence="2">
        <name>Fe(2+)</name>
        <dbReference type="ChEBI" id="CHEBI:29033"/>
    </cofactor>
</comment>